<keyword evidence="4" id="KW-1185">Reference proteome</keyword>
<feature type="domain" description="Inner membrane protein YgaP-like transmembrane" evidence="2">
    <location>
        <begin position="5"/>
        <end position="59"/>
    </location>
</feature>
<sequence>MSRFSTERATMTFAGTMVLVSVALTHWVHPLFIWFTVFIGVNLIQSSFTGFCPATMVMKKLGMPTERELATKE</sequence>
<dbReference type="Pfam" id="PF11127">
    <property type="entry name" value="YgaP-like_TM"/>
    <property type="match status" value="1"/>
</dbReference>
<accession>A0A4U1BIE0</accession>
<evidence type="ECO:0000313" key="3">
    <source>
        <dbReference type="EMBL" id="TKB49816.1"/>
    </source>
</evidence>
<dbReference type="RefSeq" id="WP_136852366.1">
    <property type="nucleotide sequence ID" value="NZ_SWCI01000003.1"/>
</dbReference>
<dbReference type="AlphaFoldDB" id="A0A4U1BIE0"/>
<organism evidence="3 4">
    <name type="scientific">Ferrimonas sediminicola</name>
    <dbReference type="NCBI Taxonomy" id="2569538"/>
    <lineage>
        <taxon>Bacteria</taxon>
        <taxon>Pseudomonadati</taxon>
        <taxon>Pseudomonadota</taxon>
        <taxon>Gammaproteobacteria</taxon>
        <taxon>Alteromonadales</taxon>
        <taxon>Ferrimonadaceae</taxon>
        <taxon>Ferrimonas</taxon>
    </lineage>
</organism>
<reference evidence="3 4" key="1">
    <citation type="submission" date="2019-04" db="EMBL/GenBank/DDBJ databases">
        <authorList>
            <person name="Hwang J.C."/>
        </authorList>
    </citation>
    <scope>NUCLEOTIDE SEQUENCE [LARGE SCALE GENOMIC DNA]</scope>
    <source>
        <strain evidence="3 4">IMCC35001</strain>
    </source>
</reference>
<feature type="transmembrane region" description="Helical" evidence="1">
    <location>
        <begin position="33"/>
        <end position="57"/>
    </location>
</feature>
<evidence type="ECO:0000256" key="1">
    <source>
        <dbReference type="SAM" id="Phobius"/>
    </source>
</evidence>
<feature type="transmembrane region" description="Helical" evidence="1">
    <location>
        <begin position="9"/>
        <end position="27"/>
    </location>
</feature>
<dbReference type="EMBL" id="SWCI01000003">
    <property type="protein sequence ID" value="TKB49816.1"/>
    <property type="molecule type" value="Genomic_DNA"/>
</dbReference>
<dbReference type="Gene3D" id="6.10.140.1340">
    <property type="match status" value="1"/>
</dbReference>
<gene>
    <name evidence="3" type="ORF">FCL40_06560</name>
</gene>
<keyword evidence="1" id="KW-0812">Transmembrane</keyword>
<dbReference type="OrthoDB" id="9799383at2"/>
<keyword evidence="1" id="KW-1133">Transmembrane helix</keyword>
<dbReference type="InterPro" id="IPR021309">
    <property type="entry name" value="YgaP-like_TM"/>
</dbReference>
<proteinExistence type="predicted"/>
<comment type="caution">
    <text evidence="3">The sequence shown here is derived from an EMBL/GenBank/DDBJ whole genome shotgun (WGS) entry which is preliminary data.</text>
</comment>
<dbReference type="Proteomes" id="UP000305674">
    <property type="component" value="Unassembled WGS sequence"/>
</dbReference>
<keyword evidence="1" id="KW-0472">Membrane</keyword>
<evidence type="ECO:0000259" key="2">
    <source>
        <dbReference type="Pfam" id="PF11127"/>
    </source>
</evidence>
<protein>
    <submittedName>
        <fullName evidence="3">DUF2892 domain-containing protein</fullName>
    </submittedName>
</protein>
<name>A0A4U1BIE0_9GAMM</name>
<evidence type="ECO:0000313" key="4">
    <source>
        <dbReference type="Proteomes" id="UP000305674"/>
    </source>
</evidence>